<evidence type="ECO:0000313" key="2">
    <source>
        <dbReference type="Proteomes" id="UP000233419"/>
    </source>
</evidence>
<dbReference type="KEGG" id="msyr:CXP39_02700"/>
<dbReference type="RefSeq" id="WP_027047957.1">
    <property type="nucleotide sequence ID" value="NZ_CP025257.1"/>
</dbReference>
<gene>
    <name evidence="1" type="ORF">CXP39_02700</name>
</gene>
<keyword evidence="2" id="KW-1185">Reference proteome</keyword>
<dbReference type="OrthoDB" id="9931526at2"/>
<dbReference type="EMBL" id="CP025257">
    <property type="protein sequence ID" value="AUF83694.1"/>
    <property type="molecule type" value="Genomic_DNA"/>
</dbReference>
<protein>
    <submittedName>
        <fullName evidence="1">Uncharacterized protein</fullName>
    </submittedName>
</protein>
<evidence type="ECO:0000313" key="1">
    <source>
        <dbReference type="EMBL" id="AUF83694.1"/>
    </source>
</evidence>
<reference evidence="1 2" key="1">
    <citation type="submission" date="2017-12" db="EMBL/GenBank/DDBJ databases">
        <title>Mesoplasma syrphidae YJS, Complete Genome.</title>
        <authorList>
            <person name="Knight T.F."/>
            <person name="Citino T."/>
            <person name="Rubinstein R."/>
            <person name="Neuschaefer Z."/>
        </authorList>
    </citation>
    <scope>NUCLEOTIDE SEQUENCE [LARGE SCALE GENOMIC DNA]</scope>
    <source>
        <strain evidence="1 2">YJS</strain>
    </source>
</reference>
<name>A0A2K9CDG7_9MOLU</name>
<organism evidence="1 2">
    <name type="scientific">Mesoplasma syrphidae</name>
    <dbReference type="NCBI Taxonomy" id="225999"/>
    <lineage>
        <taxon>Bacteria</taxon>
        <taxon>Bacillati</taxon>
        <taxon>Mycoplasmatota</taxon>
        <taxon>Mollicutes</taxon>
        <taxon>Entomoplasmatales</taxon>
        <taxon>Entomoplasmataceae</taxon>
        <taxon>Mesoplasma</taxon>
    </lineage>
</organism>
<proteinExistence type="predicted"/>
<dbReference type="AlphaFoldDB" id="A0A2K9CDG7"/>
<dbReference type="Proteomes" id="UP000233419">
    <property type="component" value="Chromosome"/>
</dbReference>
<sequence length="110" mass="11707">MKKMSAAVMKQTEGGAVSGAFLAGLGKLITASTLVVSEIVGTLVGINVINNHPNKGSFKVGSVSGSWDDTTKLKNLDSIFLSDDYQANNEVETFQQNSLATENSELYDFT</sequence>
<accession>A0A2K9CDG7</accession>